<dbReference type="PANTHER" id="PTHR35561:SF1">
    <property type="entry name" value="RNA 2',3'-CYCLIC PHOSPHODIESTERASE"/>
    <property type="match status" value="1"/>
</dbReference>
<feature type="active site" description="Proton donor" evidence="2">
    <location>
        <position position="41"/>
    </location>
</feature>
<feature type="short sequence motif" description="HXTX 1" evidence="2">
    <location>
        <begin position="41"/>
        <end position="44"/>
    </location>
</feature>
<accession>A0A2H0MZ86</accession>
<gene>
    <name evidence="4" type="ORF">COV62_02645</name>
</gene>
<dbReference type="InterPro" id="IPR014051">
    <property type="entry name" value="Phosphoesterase_HXTX"/>
</dbReference>
<evidence type="ECO:0000313" key="4">
    <source>
        <dbReference type="EMBL" id="PIR01958.1"/>
    </source>
</evidence>
<dbReference type="InterPro" id="IPR004175">
    <property type="entry name" value="RNA_CPDase"/>
</dbReference>
<dbReference type="EMBL" id="PCWK01000060">
    <property type="protein sequence ID" value="PIR01958.1"/>
    <property type="molecule type" value="Genomic_DNA"/>
</dbReference>
<evidence type="ECO:0000256" key="2">
    <source>
        <dbReference type="HAMAP-Rule" id="MF_01940"/>
    </source>
</evidence>
<proteinExistence type="inferred from homology"/>
<dbReference type="InterPro" id="IPR009097">
    <property type="entry name" value="Cyclic_Pdiesterase"/>
</dbReference>
<dbReference type="Pfam" id="PF02834">
    <property type="entry name" value="LigT_PEase"/>
    <property type="match status" value="2"/>
</dbReference>
<dbReference type="EC" id="3.1.4.58" evidence="2"/>
<dbReference type="GO" id="GO:0004113">
    <property type="term" value="F:2',3'-cyclic-nucleotide 3'-phosphodiesterase activity"/>
    <property type="evidence" value="ECO:0007669"/>
    <property type="project" value="InterPro"/>
</dbReference>
<dbReference type="NCBIfam" id="TIGR02258">
    <property type="entry name" value="2_5_ligase"/>
    <property type="match status" value="1"/>
</dbReference>
<dbReference type="Gene3D" id="3.90.1140.10">
    <property type="entry name" value="Cyclic phosphodiesterase"/>
    <property type="match status" value="1"/>
</dbReference>
<reference evidence="4 5" key="1">
    <citation type="submission" date="2017-09" db="EMBL/GenBank/DDBJ databases">
        <title>Depth-based differentiation of microbial function through sediment-hosted aquifers and enrichment of novel symbionts in the deep terrestrial subsurface.</title>
        <authorList>
            <person name="Probst A.J."/>
            <person name="Ladd B."/>
            <person name="Jarett J.K."/>
            <person name="Geller-Mcgrath D.E."/>
            <person name="Sieber C.M."/>
            <person name="Emerson J.B."/>
            <person name="Anantharaman K."/>
            <person name="Thomas B.C."/>
            <person name="Malmstrom R."/>
            <person name="Stieglmeier M."/>
            <person name="Klingl A."/>
            <person name="Woyke T."/>
            <person name="Ryan C.M."/>
            <person name="Banfield J.F."/>
        </authorList>
    </citation>
    <scope>NUCLEOTIDE SEQUENCE [LARGE SCALE GENOMIC DNA]</scope>
    <source>
        <strain evidence="4">CG11_big_fil_rev_8_21_14_0_20_35_11</strain>
    </source>
</reference>
<dbReference type="SUPFAM" id="SSF55144">
    <property type="entry name" value="LigT-like"/>
    <property type="match status" value="1"/>
</dbReference>
<dbReference type="GO" id="GO:0008664">
    <property type="term" value="F:RNA 2',3'-cyclic 3'-phosphodiesterase activity"/>
    <property type="evidence" value="ECO:0007669"/>
    <property type="project" value="UniProtKB-EC"/>
</dbReference>
<protein>
    <recommendedName>
        <fullName evidence="2">RNA 2',3'-cyclic phosphodiesterase</fullName>
        <shortName evidence="2">RNA 2',3'-CPDase</shortName>
        <ecNumber evidence="2">3.1.4.58</ecNumber>
    </recommendedName>
</protein>
<evidence type="ECO:0000259" key="3">
    <source>
        <dbReference type="Pfam" id="PF02834"/>
    </source>
</evidence>
<evidence type="ECO:0000256" key="1">
    <source>
        <dbReference type="ARBA" id="ARBA00022801"/>
    </source>
</evidence>
<comment type="similarity">
    <text evidence="2">Belongs to the 2H phosphoesterase superfamily. ThpR family.</text>
</comment>
<feature type="short sequence motif" description="HXTX 2" evidence="2">
    <location>
        <begin position="130"/>
        <end position="133"/>
    </location>
</feature>
<feature type="domain" description="Phosphoesterase HXTX" evidence="3">
    <location>
        <begin position="11"/>
        <end position="93"/>
    </location>
</feature>
<dbReference type="HAMAP" id="MF_01940">
    <property type="entry name" value="RNA_CPDase"/>
    <property type="match status" value="1"/>
</dbReference>
<dbReference type="Proteomes" id="UP000231139">
    <property type="component" value="Unassembled WGS sequence"/>
</dbReference>
<comment type="function">
    <text evidence="2">Hydrolyzes RNA 2',3'-cyclic phosphodiester to an RNA 2'-phosphomonoester.</text>
</comment>
<keyword evidence="1 2" id="KW-0378">Hydrolase</keyword>
<organism evidence="4 5">
    <name type="scientific">Candidatus Nealsonbacteria bacterium CG11_big_fil_rev_8_21_14_0_20_35_11</name>
    <dbReference type="NCBI Taxonomy" id="1974713"/>
    <lineage>
        <taxon>Bacteria</taxon>
        <taxon>Candidatus Nealsoniibacteriota</taxon>
    </lineage>
</organism>
<feature type="domain" description="Phosphoesterase HXTX" evidence="3">
    <location>
        <begin position="101"/>
        <end position="179"/>
    </location>
</feature>
<comment type="catalytic activity">
    <reaction evidence="2">
        <text>a 3'-end 2',3'-cyclophospho-ribonucleotide-RNA + H2O = a 3'-end 2'-phospho-ribonucleotide-RNA + H(+)</text>
        <dbReference type="Rhea" id="RHEA:11828"/>
        <dbReference type="Rhea" id="RHEA-COMP:10464"/>
        <dbReference type="Rhea" id="RHEA-COMP:17353"/>
        <dbReference type="ChEBI" id="CHEBI:15377"/>
        <dbReference type="ChEBI" id="CHEBI:15378"/>
        <dbReference type="ChEBI" id="CHEBI:83064"/>
        <dbReference type="ChEBI" id="CHEBI:173113"/>
        <dbReference type="EC" id="3.1.4.58"/>
    </reaction>
</comment>
<dbReference type="AlphaFoldDB" id="A0A2H0MZ86"/>
<evidence type="ECO:0000313" key="5">
    <source>
        <dbReference type="Proteomes" id="UP000231139"/>
    </source>
</evidence>
<dbReference type="PANTHER" id="PTHR35561">
    <property type="entry name" value="RNA 2',3'-CYCLIC PHOSPHODIESTERASE"/>
    <property type="match status" value="1"/>
</dbReference>
<name>A0A2H0MZ86_9BACT</name>
<sequence>MVRHRIFIAINLPKEIKEKLLNYQNYWPEVPAKWTKPENLHITLIFLGYVREEEIPKILEIVKETAQKYNSFSINLNKIYYGPPGKMPPRMVWTEGERIKVLTNLKSDLEKSLINSEIRFDSDNREFRPHITLARIRTWEFKQIEPEERPKIQEEISLTFPVNSIEVMESELKRGGPEYVILESAPLGRF</sequence>
<comment type="caution">
    <text evidence="4">The sequence shown here is derived from an EMBL/GenBank/DDBJ whole genome shotgun (WGS) entry which is preliminary data.</text>
</comment>
<feature type="active site" description="Proton acceptor" evidence="2">
    <location>
        <position position="130"/>
    </location>
</feature>